<keyword evidence="1" id="KW-0812">Transmembrane</keyword>
<feature type="transmembrane region" description="Helical" evidence="1">
    <location>
        <begin position="17"/>
        <end position="36"/>
    </location>
</feature>
<name>A0A382RW68_9ZZZZ</name>
<reference evidence="2" key="1">
    <citation type="submission" date="2018-05" db="EMBL/GenBank/DDBJ databases">
        <authorList>
            <person name="Lanie J.A."/>
            <person name="Ng W.-L."/>
            <person name="Kazmierczak K.M."/>
            <person name="Andrzejewski T.M."/>
            <person name="Davidsen T.M."/>
            <person name="Wayne K.J."/>
            <person name="Tettelin H."/>
            <person name="Glass J.I."/>
            <person name="Rusch D."/>
            <person name="Podicherti R."/>
            <person name="Tsui H.-C.T."/>
            <person name="Winkler M.E."/>
        </authorList>
    </citation>
    <scope>NUCLEOTIDE SEQUENCE</scope>
</reference>
<feature type="non-terminal residue" evidence="2">
    <location>
        <position position="1"/>
    </location>
</feature>
<protein>
    <submittedName>
        <fullName evidence="2">Uncharacterized protein</fullName>
    </submittedName>
</protein>
<evidence type="ECO:0000256" key="1">
    <source>
        <dbReference type="SAM" id="Phobius"/>
    </source>
</evidence>
<keyword evidence="1" id="KW-0472">Membrane</keyword>
<proteinExistence type="predicted"/>
<gene>
    <name evidence="2" type="ORF">METZ01_LOCUS354747</name>
</gene>
<keyword evidence="1" id="KW-1133">Transmembrane helix</keyword>
<dbReference type="AlphaFoldDB" id="A0A382RW68"/>
<organism evidence="2">
    <name type="scientific">marine metagenome</name>
    <dbReference type="NCBI Taxonomy" id="408172"/>
    <lineage>
        <taxon>unclassified sequences</taxon>
        <taxon>metagenomes</taxon>
        <taxon>ecological metagenomes</taxon>
    </lineage>
</organism>
<accession>A0A382RW68</accession>
<dbReference type="EMBL" id="UINC01124622">
    <property type="protein sequence ID" value="SVD01893.1"/>
    <property type="molecule type" value="Genomic_DNA"/>
</dbReference>
<feature type="transmembrane region" description="Helical" evidence="1">
    <location>
        <begin position="48"/>
        <end position="75"/>
    </location>
</feature>
<sequence length="88" mass="9186">VTSVRATARMAEHKSNASVKAASSSLTTIFIVLFILKATDTGKIGDWPWVYVCMPLIIQAGFIALLCCCAGAAFAASSSTSTKAECPI</sequence>
<evidence type="ECO:0000313" key="2">
    <source>
        <dbReference type="EMBL" id="SVD01893.1"/>
    </source>
</evidence>